<accession>A0ACC0VNQ3</accession>
<evidence type="ECO:0000313" key="2">
    <source>
        <dbReference type="Proteomes" id="UP001163321"/>
    </source>
</evidence>
<evidence type="ECO:0000313" key="1">
    <source>
        <dbReference type="EMBL" id="KAI9907101.1"/>
    </source>
</evidence>
<gene>
    <name evidence="1" type="ORF">PsorP6_003931</name>
</gene>
<dbReference type="Proteomes" id="UP001163321">
    <property type="component" value="Chromosome 8"/>
</dbReference>
<organism evidence="1 2">
    <name type="scientific">Peronosclerospora sorghi</name>
    <dbReference type="NCBI Taxonomy" id="230839"/>
    <lineage>
        <taxon>Eukaryota</taxon>
        <taxon>Sar</taxon>
        <taxon>Stramenopiles</taxon>
        <taxon>Oomycota</taxon>
        <taxon>Peronosporomycetes</taxon>
        <taxon>Peronosporales</taxon>
        <taxon>Peronosporaceae</taxon>
        <taxon>Peronosclerospora</taxon>
    </lineage>
</organism>
<keyword evidence="2" id="KW-1185">Reference proteome</keyword>
<dbReference type="EMBL" id="CM047587">
    <property type="protein sequence ID" value="KAI9907101.1"/>
    <property type="molecule type" value="Genomic_DNA"/>
</dbReference>
<sequence>MGVSAISSLSSSYLKLDVLLILVASFRTDVAPYGSSLFTYRSPHSAPPSSVPSCRRHLAPFLPSSRKGNVTFRDWTSLERRITELVLRFKRVLVHRVSLCFDRRDHRLHRFGTYSLTSDGTIPPLPLATKEERHLLAQVILRSRCRFV</sequence>
<name>A0ACC0VNQ3_9STRA</name>
<comment type="caution">
    <text evidence="1">The sequence shown here is derived from an EMBL/GenBank/DDBJ whole genome shotgun (WGS) entry which is preliminary data.</text>
</comment>
<protein>
    <submittedName>
        <fullName evidence="1">Uncharacterized protein</fullName>
    </submittedName>
</protein>
<reference evidence="1 2" key="1">
    <citation type="journal article" date="2022" name="bioRxiv">
        <title>The genome of the oomycete Peronosclerospora sorghi, a cosmopolitan pathogen of maize and sorghum, is inflated with dispersed pseudogenes.</title>
        <authorList>
            <person name="Fletcher K."/>
            <person name="Martin F."/>
            <person name="Isakeit T."/>
            <person name="Cavanaugh K."/>
            <person name="Magill C."/>
            <person name="Michelmore R."/>
        </authorList>
    </citation>
    <scope>NUCLEOTIDE SEQUENCE [LARGE SCALE GENOMIC DNA]</scope>
    <source>
        <strain evidence="1">P6</strain>
    </source>
</reference>
<proteinExistence type="predicted"/>